<evidence type="ECO:0000256" key="1">
    <source>
        <dbReference type="SAM" id="Phobius"/>
    </source>
</evidence>
<evidence type="ECO:0000313" key="3">
    <source>
        <dbReference type="Proteomes" id="UP000715781"/>
    </source>
</evidence>
<dbReference type="Proteomes" id="UP000715781">
    <property type="component" value="Unassembled WGS sequence"/>
</dbReference>
<evidence type="ECO:0000313" key="2">
    <source>
        <dbReference type="EMBL" id="MBW4561349.1"/>
    </source>
</evidence>
<keyword evidence="1" id="KW-1133">Transmembrane helix</keyword>
<proteinExistence type="predicted"/>
<dbReference type="AlphaFoldDB" id="A0A951UFD6"/>
<reference evidence="2" key="2">
    <citation type="journal article" date="2022" name="Microbiol. Resour. Announc.">
        <title>Metagenome Sequencing to Explore Phylogenomics of Terrestrial Cyanobacteria.</title>
        <authorList>
            <person name="Ward R.D."/>
            <person name="Stajich J.E."/>
            <person name="Johansen J.R."/>
            <person name="Huntemann M."/>
            <person name="Clum A."/>
            <person name="Foster B."/>
            <person name="Foster B."/>
            <person name="Roux S."/>
            <person name="Palaniappan K."/>
            <person name="Varghese N."/>
            <person name="Mukherjee S."/>
            <person name="Reddy T.B.K."/>
            <person name="Daum C."/>
            <person name="Copeland A."/>
            <person name="Chen I.A."/>
            <person name="Ivanova N.N."/>
            <person name="Kyrpides N.C."/>
            <person name="Shapiro N."/>
            <person name="Eloe-Fadrosh E.A."/>
            <person name="Pietrasiak N."/>
        </authorList>
    </citation>
    <scope>NUCLEOTIDE SEQUENCE</scope>
    <source>
        <strain evidence="2">JT2-VF2</strain>
    </source>
</reference>
<organism evidence="2 3">
    <name type="scientific">Mojavia pulchra JT2-VF2</name>
    <dbReference type="NCBI Taxonomy" id="287848"/>
    <lineage>
        <taxon>Bacteria</taxon>
        <taxon>Bacillati</taxon>
        <taxon>Cyanobacteriota</taxon>
        <taxon>Cyanophyceae</taxon>
        <taxon>Nostocales</taxon>
        <taxon>Nostocaceae</taxon>
    </lineage>
</organism>
<keyword evidence="1" id="KW-0472">Membrane</keyword>
<dbReference type="EMBL" id="JAHHHN010000004">
    <property type="protein sequence ID" value="MBW4561349.1"/>
    <property type="molecule type" value="Genomic_DNA"/>
</dbReference>
<gene>
    <name evidence="2" type="ORF">KME32_09340</name>
</gene>
<reference evidence="2" key="1">
    <citation type="submission" date="2021-05" db="EMBL/GenBank/DDBJ databases">
        <authorList>
            <person name="Pietrasiak N."/>
            <person name="Ward R."/>
            <person name="Stajich J.E."/>
            <person name="Kurbessoian T."/>
        </authorList>
    </citation>
    <scope>NUCLEOTIDE SEQUENCE</scope>
    <source>
        <strain evidence="2">JT2-VF2</strain>
    </source>
</reference>
<keyword evidence="1" id="KW-0812">Transmembrane</keyword>
<feature type="transmembrane region" description="Helical" evidence="1">
    <location>
        <begin position="21"/>
        <end position="40"/>
    </location>
</feature>
<name>A0A951UFD6_9NOST</name>
<accession>A0A951UFD6</accession>
<protein>
    <submittedName>
        <fullName evidence="2">Uncharacterized protein</fullName>
    </submittedName>
</protein>
<sequence length="176" mass="19825">MSTATVKTCSLRRKISRNTHSFGRAIALFIMLWGCSAPSFNSSSLTWKTYSNSRYNFEFPYPSNWTALPPPDNDDGVAFIPPQTSSVEIRSWAGNRLADSISQNPEAKITVNPNFKTAQGVSGVMVVEVGPQVSSMTLTLTQGQVKYYWQGRSQSQKFSDYYRLFSYIAYQYKIPN</sequence>
<comment type="caution">
    <text evidence="2">The sequence shown here is derived from an EMBL/GenBank/DDBJ whole genome shotgun (WGS) entry which is preliminary data.</text>
</comment>